<dbReference type="EMBL" id="JAKOGI010004721">
    <property type="protein sequence ID" value="KAJ8419619.1"/>
    <property type="molecule type" value="Genomic_DNA"/>
</dbReference>
<comment type="caution">
    <text evidence="1">The sequence shown here is derived from an EMBL/GenBank/DDBJ whole genome shotgun (WGS) entry which is preliminary data.</text>
</comment>
<proteinExistence type="predicted"/>
<dbReference type="PANTHER" id="PTHR33710">
    <property type="entry name" value="BNAC02G09200D PROTEIN"/>
    <property type="match status" value="1"/>
</dbReference>
<dbReference type="OrthoDB" id="1304107at2759"/>
<sequence length="263" mass="30705">MDSSSPHRKGQQAEAVEATIATAEAQMEEQLNATVTSESPNLQNAQQVKFEWLPIKCNHYLMFGHEGTFCRKKEMVRKEWRPIQKEEHAVLAIIPLTSQPKNPEEEIWIAWRPSACIVNILSQSEQMVHCQVTQLSTNEDFCITFQRQPLWTDLYDIAQEMTFAWSIIGDFNSVIYRADRQGGSEVTDYELEDMTNFTEMCELQEINWSGSYYSWTNKTIRSRIDRAFYNAYWWETFDYTHTNYLTNALSDHTPPSASSFPYF</sequence>
<dbReference type="InterPro" id="IPR036691">
    <property type="entry name" value="Endo/exonu/phosph_ase_sf"/>
</dbReference>
<keyword evidence="2" id="KW-1185">Reference proteome</keyword>
<accession>A0A9Q1GI20</accession>
<evidence type="ECO:0000313" key="2">
    <source>
        <dbReference type="Proteomes" id="UP001153076"/>
    </source>
</evidence>
<organism evidence="1 2">
    <name type="scientific">Carnegiea gigantea</name>
    <dbReference type="NCBI Taxonomy" id="171969"/>
    <lineage>
        <taxon>Eukaryota</taxon>
        <taxon>Viridiplantae</taxon>
        <taxon>Streptophyta</taxon>
        <taxon>Embryophyta</taxon>
        <taxon>Tracheophyta</taxon>
        <taxon>Spermatophyta</taxon>
        <taxon>Magnoliopsida</taxon>
        <taxon>eudicotyledons</taxon>
        <taxon>Gunneridae</taxon>
        <taxon>Pentapetalae</taxon>
        <taxon>Caryophyllales</taxon>
        <taxon>Cactineae</taxon>
        <taxon>Cactaceae</taxon>
        <taxon>Cactoideae</taxon>
        <taxon>Echinocereeae</taxon>
        <taxon>Carnegiea</taxon>
    </lineage>
</organism>
<dbReference type="Proteomes" id="UP001153076">
    <property type="component" value="Unassembled WGS sequence"/>
</dbReference>
<evidence type="ECO:0000313" key="1">
    <source>
        <dbReference type="EMBL" id="KAJ8419619.1"/>
    </source>
</evidence>
<dbReference type="AlphaFoldDB" id="A0A9Q1GI20"/>
<protein>
    <submittedName>
        <fullName evidence="1">Uncharacterized protein</fullName>
    </submittedName>
</protein>
<name>A0A9Q1GI20_9CARY</name>
<dbReference type="Gene3D" id="3.60.10.10">
    <property type="entry name" value="Endonuclease/exonuclease/phosphatase"/>
    <property type="match status" value="1"/>
</dbReference>
<dbReference type="PANTHER" id="PTHR33710:SF71">
    <property type="entry name" value="ENDONUCLEASE_EXONUCLEASE_PHOSPHATASE DOMAIN-CONTAINING PROTEIN"/>
    <property type="match status" value="1"/>
</dbReference>
<reference evidence="1" key="1">
    <citation type="submission" date="2022-04" db="EMBL/GenBank/DDBJ databases">
        <title>Carnegiea gigantea Genome sequencing and assembly v2.</title>
        <authorList>
            <person name="Copetti D."/>
            <person name="Sanderson M.J."/>
            <person name="Burquez A."/>
            <person name="Wojciechowski M.F."/>
        </authorList>
    </citation>
    <scope>NUCLEOTIDE SEQUENCE</scope>
    <source>
        <strain evidence="1">SGP5-SGP5p</strain>
        <tissue evidence="1">Aerial part</tissue>
    </source>
</reference>
<dbReference type="SUPFAM" id="SSF56219">
    <property type="entry name" value="DNase I-like"/>
    <property type="match status" value="1"/>
</dbReference>
<gene>
    <name evidence="1" type="ORF">Cgig2_032648</name>
</gene>